<dbReference type="InterPro" id="IPR000994">
    <property type="entry name" value="Pept_M24"/>
</dbReference>
<reference evidence="4" key="1">
    <citation type="submission" date="2018-03" db="EMBL/GenBank/DDBJ databases">
        <authorList>
            <person name="Zecchin S."/>
        </authorList>
    </citation>
    <scope>NUCLEOTIDE SEQUENCE [LARGE SCALE GENOMIC DNA]</scope>
</reference>
<feature type="domain" description="Creatinase N-terminal" evidence="2">
    <location>
        <begin position="13"/>
        <end position="134"/>
    </location>
</feature>
<dbReference type="Pfam" id="PF00557">
    <property type="entry name" value="Peptidase_M24"/>
    <property type="match status" value="1"/>
</dbReference>
<dbReference type="InterPro" id="IPR036005">
    <property type="entry name" value="Creatinase/aminopeptidase-like"/>
</dbReference>
<dbReference type="SUPFAM" id="SSF55920">
    <property type="entry name" value="Creatinase/aminopeptidase"/>
    <property type="match status" value="1"/>
</dbReference>
<dbReference type="Pfam" id="PF01321">
    <property type="entry name" value="Creatinase_N"/>
    <property type="match status" value="1"/>
</dbReference>
<proteinExistence type="predicted"/>
<dbReference type="PANTHER" id="PTHR46112:SF2">
    <property type="entry name" value="XAA-PRO AMINOPEPTIDASE P-RELATED"/>
    <property type="match status" value="1"/>
</dbReference>
<accession>A0A2U3QFF1</accession>
<dbReference type="InterPro" id="IPR050659">
    <property type="entry name" value="Peptidase_M24B"/>
</dbReference>
<dbReference type="Gene3D" id="3.90.230.10">
    <property type="entry name" value="Creatinase/methionine aminopeptidase superfamily"/>
    <property type="match status" value="1"/>
</dbReference>
<dbReference type="EMBL" id="OUUY01000060">
    <property type="protein sequence ID" value="SPQ00080.1"/>
    <property type="molecule type" value="Genomic_DNA"/>
</dbReference>
<dbReference type="Gene3D" id="3.40.350.10">
    <property type="entry name" value="Creatinase/prolidase N-terminal domain"/>
    <property type="match status" value="1"/>
</dbReference>
<dbReference type="SUPFAM" id="SSF53092">
    <property type="entry name" value="Creatinase/prolidase N-terminal domain"/>
    <property type="match status" value="1"/>
</dbReference>
<dbReference type="Proteomes" id="UP000245125">
    <property type="component" value="Unassembled WGS sequence"/>
</dbReference>
<feature type="domain" description="Peptidase M24" evidence="1">
    <location>
        <begin position="141"/>
        <end position="375"/>
    </location>
</feature>
<dbReference type="PANTHER" id="PTHR46112">
    <property type="entry name" value="AMINOPEPTIDASE"/>
    <property type="match status" value="1"/>
</dbReference>
<evidence type="ECO:0000259" key="1">
    <source>
        <dbReference type="Pfam" id="PF00557"/>
    </source>
</evidence>
<gene>
    <name evidence="3" type="ORF">NBG4_160045</name>
</gene>
<dbReference type="AlphaFoldDB" id="A0A2U3QFF1"/>
<evidence type="ECO:0000313" key="3">
    <source>
        <dbReference type="EMBL" id="SPQ00080.1"/>
    </source>
</evidence>
<dbReference type="InterPro" id="IPR029149">
    <property type="entry name" value="Creatin/AminoP/Spt16_N"/>
</dbReference>
<keyword evidence="4" id="KW-1185">Reference proteome</keyword>
<sequence>MSTAVPTTEIDQRLHNLRVRLEKQGIDGALLLYPIDVYYFTGARQNSALWVPVEGRPTLFVKKSFQRALKDSLIEDVRPFPARMEIPAFFGNAAIRIGLTFDVLPVQQYHFYSNILTGKEFIDISAINRELRSIKSAWEIEQMRTSAKILCDVFAKVPDILKRGMRELDLAAEFEYLLRKSGSDGYLRIRAFHQEIMGLAVSGENAAMEGCFDGAVTGKGLSRAAPYGSSIKPIREGEPIMIDYGLIYNGYIVDMTRIFAFGGLDPDLERAFSLSIEIQKWLQENLRPGNVCEELFTGASSLAASAGLADNFMGYSGERAKFVGHGVGLELDEFPVLAQKFKSLIAAGHTVAIEPKFVFPEKGAVGIENTYAVTNSGCERLTLLPDDPVYL</sequence>
<dbReference type="InterPro" id="IPR000587">
    <property type="entry name" value="Creatinase_N"/>
</dbReference>
<protein>
    <submittedName>
        <fullName evidence="3">Peptidase M24</fullName>
    </submittedName>
</protein>
<dbReference type="CDD" id="cd01066">
    <property type="entry name" value="APP_MetAP"/>
    <property type="match status" value="1"/>
</dbReference>
<evidence type="ECO:0000259" key="2">
    <source>
        <dbReference type="Pfam" id="PF01321"/>
    </source>
</evidence>
<organism evidence="3 4">
    <name type="scientific">Candidatus Sulfobium mesophilum</name>
    <dbReference type="NCBI Taxonomy" id="2016548"/>
    <lineage>
        <taxon>Bacteria</taxon>
        <taxon>Pseudomonadati</taxon>
        <taxon>Nitrospirota</taxon>
        <taxon>Nitrospiria</taxon>
        <taxon>Nitrospirales</taxon>
        <taxon>Nitrospiraceae</taxon>
        <taxon>Candidatus Sulfobium</taxon>
    </lineage>
</organism>
<dbReference type="OrthoDB" id="9806388at2"/>
<evidence type="ECO:0000313" key="4">
    <source>
        <dbReference type="Proteomes" id="UP000245125"/>
    </source>
</evidence>
<name>A0A2U3QFF1_9BACT</name>